<dbReference type="Pfam" id="PF00534">
    <property type="entry name" value="Glycos_transf_1"/>
    <property type="match status" value="1"/>
</dbReference>
<evidence type="ECO:0000256" key="1">
    <source>
        <dbReference type="ARBA" id="ARBA00022679"/>
    </source>
</evidence>
<dbReference type="PANTHER" id="PTHR46401:SF2">
    <property type="entry name" value="GLYCOSYLTRANSFERASE WBBK-RELATED"/>
    <property type="match status" value="1"/>
</dbReference>
<dbReference type="GO" id="GO:0009103">
    <property type="term" value="P:lipopolysaccharide biosynthetic process"/>
    <property type="evidence" value="ECO:0007669"/>
    <property type="project" value="TreeGrafter"/>
</dbReference>
<sequence>MKLIDLFQVAKKPVFYDIDDLVFDQEIVGQLAFLKRATPEFRQAFLQEMSETLDIMKKSDLIITPTQFLSDYIKKKYALTTEVLHNHLDQDSLNIGKQIFAEKLPSNKVTLAYFPGTRTHEKDFASIERVLLDLLKRYPQLYLKIVGHLQLNQKFSPYQARISQQKAVPYRKFMQTFRGVDINVAPLEYGSDFCEAKSELKFIFAAAAAIPSVVTDTAANRFAIQQGKNGFLCKNSKDWQEALSSLIQDKKLRAEMGKAAYDFCYKVYTPEFQAKELAKILKKYANF</sequence>
<reference evidence="3" key="1">
    <citation type="submission" date="2019-08" db="EMBL/GenBank/DDBJ databases">
        <authorList>
            <person name="Kucharzyk K."/>
            <person name="Murdoch R.W."/>
            <person name="Higgins S."/>
            <person name="Loffler F."/>
        </authorList>
    </citation>
    <scope>NUCLEOTIDE SEQUENCE</scope>
</reference>
<dbReference type="InterPro" id="IPR001296">
    <property type="entry name" value="Glyco_trans_1"/>
</dbReference>
<name>A0A645D2F7_9ZZZZ</name>
<accession>A0A645D2F7</accession>
<dbReference type="SUPFAM" id="SSF53756">
    <property type="entry name" value="UDP-Glycosyltransferase/glycogen phosphorylase"/>
    <property type="match status" value="1"/>
</dbReference>
<gene>
    <name evidence="3" type="ORF">SDC9_130610</name>
</gene>
<dbReference type="EMBL" id="VSSQ01032318">
    <property type="protein sequence ID" value="MPM83546.1"/>
    <property type="molecule type" value="Genomic_DNA"/>
</dbReference>
<evidence type="ECO:0000259" key="2">
    <source>
        <dbReference type="Pfam" id="PF00534"/>
    </source>
</evidence>
<dbReference type="Gene3D" id="3.40.50.2000">
    <property type="entry name" value="Glycogen Phosphorylase B"/>
    <property type="match status" value="1"/>
</dbReference>
<protein>
    <recommendedName>
        <fullName evidence="2">Glycosyl transferase family 1 domain-containing protein</fullName>
    </recommendedName>
</protein>
<comment type="caution">
    <text evidence="3">The sequence shown here is derived from an EMBL/GenBank/DDBJ whole genome shotgun (WGS) entry which is preliminary data.</text>
</comment>
<keyword evidence="1" id="KW-0808">Transferase</keyword>
<dbReference type="PANTHER" id="PTHR46401">
    <property type="entry name" value="GLYCOSYLTRANSFERASE WBBK-RELATED"/>
    <property type="match status" value="1"/>
</dbReference>
<dbReference type="GO" id="GO:0016757">
    <property type="term" value="F:glycosyltransferase activity"/>
    <property type="evidence" value="ECO:0007669"/>
    <property type="project" value="InterPro"/>
</dbReference>
<dbReference type="AlphaFoldDB" id="A0A645D2F7"/>
<proteinExistence type="predicted"/>
<organism evidence="3">
    <name type="scientific">bioreactor metagenome</name>
    <dbReference type="NCBI Taxonomy" id="1076179"/>
    <lineage>
        <taxon>unclassified sequences</taxon>
        <taxon>metagenomes</taxon>
        <taxon>ecological metagenomes</taxon>
    </lineage>
</organism>
<evidence type="ECO:0000313" key="3">
    <source>
        <dbReference type="EMBL" id="MPM83546.1"/>
    </source>
</evidence>
<feature type="domain" description="Glycosyl transferase family 1" evidence="2">
    <location>
        <begin position="101"/>
        <end position="262"/>
    </location>
</feature>